<keyword evidence="3" id="KW-1185">Reference proteome</keyword>
<reference evidence="2 3" key="1">
    <citation type="submission" date="2020-07" db="EMBL/GenBank/DDBJ databases">
        <authorList>
            <person name="Criscuolo A."/>
        </authorList>
    </citation>
    <scope>NUCLEOTIDE SEQUENCE [LARGE SCALE GENOMIC DNA]</scope>
    <source>
        <strain evidence="2">CIP107946</strain>
    </source>
</reference>
<evidence type="ECO:0000256" key="1">
    <source>
        <dbReference type="SAM" id="Phobius"/>
    </source>
</evidence>
<dbReference type="AlphaFoldDB" id="A0A6V7RDH4"/>
<gene>
    <name evidence="2" type="ORF">JEOPIN946_00889</name>
</gene>
<evidence type="ECO:0000313" key="3">
    <source>
        <dbReference type="Proteomes" id="UP000588186"/>
    </source>
</evidence>
<proteinExistence type="predicted"/>
<keyword evidence="1" id="KW-0472">Membrane</keyword>
<protein>
    <recommendedName>
        <fullName evidence="4">PepSY domain-containing protein</fullName>
    </recommendedName>
</protein>
<dbReference type="Proteomes" id="UP000588186">
    <property type="component" value="Unassembled WGS sequence"/>
</dbReference>
<feature type="transmembrane region" description="Helical" evidence="1">
    <location>
        <begin position="6"/>
        <end position="24"/>
    </location>
</feature>
<accession>A0A6V7RDH4</accession>
<keyword evidence="1" id="KW-1133">Transmembrane helix</keyword>
<evidence type="ECO:0008006" key="4">
    <source>
        <dbReference type="Google" id="ProtNLM"/>
    </source>
</evidence>
<comment type="caution">
    <text evidence="2">The sequence shown here is derived from an EMBL/GenBank/DDBJ whole genome shotgun (WGS) entry which is preliminary data.</text>
</comment>
<dbReference type="RefSeq" id="WP_186077241.1">
    <property type="nucleotide sequence ID" value="NZ_CAJEWB010000010.1"/>
</dbReference>
<evidence type="ECO:0000313" key="2">
    <source>
        <dbReference type="EMBL" id="CAD2074971.1"/>
    </source>
</evidence>
<organism evidence="2 3">
    <name type="scientific">Phocicoccus pinnipedialis</name>
    <dbReference type="NCBI Taxonomy" id="110845"/>
    <lineage>
        <taxon>Bacteria</taxon>
        <taxon>Bacillati</taxon>
        <taxon>Bacillota</taxon>
        <taxon>Bacilli</taxon>
        <taxon>Bacillales</taxon>
        <taxon>Salinicoccaceae</taxon>
        <taxon>Phocicoccus</taxon>
    </lineage>
</organism>
<name>A0A6V7RDH4_9BACL</name>
<dbReference type="EMBL" id="CAJEWB010000010">
    <property type="protein sequence ID" value="CAD2074971.1"/>
    <property type="molecule type" value="Genomic_DNA"/>
</dbReference>
<sequence>MSKRVFWSILISVIFVVPAVLWFVTYRTINTEKVLNNLYMQFDGISFVSFDYNQAERFGLEPNVISGVLHVEQNDETQKYNFLANKYTGEIMEITIQ</sequence>
<keyword evidence="1" id="KW-0812">Transmembrane</keyword>